<dbReference type="OrthoDB" id="2972390at2"/>
<sequence length="43" mass="4641">MSKRKHDPSTTGLSSPNVEGQGTTESESAGRQKASSRKKTKKH</sequence>
<evidence type="ECO:0000313" key="2">
    <source>
        <dbReference type="EMBL" id="RID85598.1"/>
    </source>
</evidence>
<feature type="region of interest" description="Disordered" evidence="1">
    <location>
        <begin position="1"/>
        <end position="43"/>
    </location>
</feature>
<name>A0A398B9R8_9BACI</name>
<proteinExistence type="predicted"/>
<evidence type="ECO:0000313" key="3">
    <source>
        <dbReference type="Proteomes" id="UP000265816"/>
    </source>
</evidence>
<protein>
    <submittedName>
        <fullName evidence="2">YuzL family protein</fullName>
    </submittedName>
</protein>
<comment type="caution">
    <text evidence="2">The sequence shown here is derived from an EMBL/GenBank/DDBJ whole genome shotgun (WGS) entry which is preliminary data.</text>
</comment>
<reference evidence="2 3" key="1">
    <citation type="submission" date="2018-08" db="EMBL/GenBank/DDBJ databases">
        <title>Bacillus jemisoniae sp. nov., Bacillus chryseoplanitiae sp. nov., Bacillus resnikiae sp. nov., and Bacillus frankliniae sp. nov., isolated from Viking spacecraft and associated surfaces.</title>
        <authorList>
            <person name="Seuylemezian A."/>
            <person name="Vaishampayan P."/>
        </authorList>
    </citation>
    <scope>NUCLEOTIDE SEQUENCE [LARGE SCALE GENOMIC DNA]</scope>
    <source>
        <strain evidence="2 3">JJ-247</strain>
    </source>
</reference>
<dbReference type="AlphaFoldDB" id="A0A398B9R8"/>
<keyword evidence="3" id="KW-1185">Reference proteome</keyword>
<feature type="compositionally biased region" description="Basic residues" evidence="1">
    <location>
        <begin position="34"/>
        <end position="43"/>
    </location>
</feature>
<organism evidence="2 3">
    <name type="scientific">Mesobacillus zeae</name>
    <dbReference type="NCBI Taxonomy" id="1917180"/>
    <lineage>
        <taxon>Bacteria</taxon>
        <taxon>Bacillati</taxon>
        <taxon>Bacillota</taxon>
        <taxon>Bacilli</taxon>
        <taxon>Bacillales</taxon>
        <taxon>Bacillaceae</taxon>
        <taxon>Mesobacillus</taxon>
    </lineage>
</organism>
<feature type="compositionally biased region" description="Polar residues" evidence="1">
    <location>
        <begin position="9"/>
        <end position="29"/>
    </location>
</feature>
<dbReference type="InterPro" id="IPR025625">
    <property type="entry name" value="YuzL"/>
</dbReference>
<accession>A0A398B9R8</accession>
<dbReference type="EMBL" id="QWVT01000015">
    <property type="protein sequence ID" value="RID85598.1"/>
    <property type="molecule type" value="Genomic_DNA"/>
</dbReference>
<evidence type="ECO:0000256" key="1">
    <source>
        <dbReference type="SAM" id="MobiDB-lite"/>
    </source>
</evidence>
<gene>
    <name evidence="2" type="ORF">D1970_08545</name>
</gene>
<dbReference type="Proteomes" id="UP000265816">
    <property type="component" value="Unassembled WGS sequence"/>
</dbReference>
<dbReference type="Pfam" id="PF14115">
    <property type="entry name" value="YuzL"/>
    <property type="match status" value="1"/>
</dbReference>
<dbReference type="RefSeq" id="WP_119112451.1">
    <property type="nucleotide sequence ID" value="NZ_CBCSEO010000002.1"/>
</dbReference>